<feature type="compositionally biased region" description="Basic and acidic residues" evidence="6">
    <location>
        <begin position="45"/>
        <end position="58"/>
    </location>
</feature>
<evidence type="ECO:0000256" key="4">
    <source>
        <dbReference type="ARBA" id="ARBA00022737"/>
    </source>
</evidence>
<feature type="compositionally biased region" description="Basic and acidic residues" evidence="6">
    <location>
        <begin position="98"/>
        <end position="116"/>
    </location>
</feature>
<accession>A0A7R9W7P3</accession>
<dbReference type="FunFam" id="3.80.10.10:FF:000400">
    <property type="entry name" value="Nuclear pore complex protein NUP107"/>
    <property type="match status" value="1"/>
</dbReference>
<evidence type="ECO:0000256" key="2">
    <source>
        <dbReference type="ARBA" id="ARBA00022614"/>
    </source>
</evidence>
<reference evidence="7" key="1">
    <citation type="submission" date="2021-01" db="EMBL/GenBank/DDBJ databases">
        <authorList>
            <person name="Corre E."/>
            <person name="Pelletier E."/>
            <person name="Niang G."/>
            <person name="Scheremetjew M."/>
            <person name="Finn R."/>
            <person name="Kale V."/>
            <person name="Holt S."/>
            <person name="Cochrane G."/>
            <person name="Meng A."/>
            <person name="Brown T."/>
            <person name="Cohen L."/>
        </authorList>
    </citation>
    <scope>NUCLEOTIDE SEQUENCE</scope>
    <source>
        <strain evidence="7">CCMP147</strain>
    </source>
</reference>
<evidence type="ECO:0000256" key="1">
    <source>
        <dbReference type="ARBA" id="ARBA00004370"/>
    </source>
</evidence>
<keyword evidence="5" id="KW-0472">Membrane</keyword>
<protein>
    <recommendedName>
        <fullName evidence="8">L domain-like protein</fullName>
    </recommendedName>
</protein>
<organism evidence="7">
    <name type="scientific">Pseudictyota dubia</name>
    <dbReference type="NCBI Taxonomy" id="2749911"/>
    <lineage>
        <taxon>Eukaryota</taxon>
        <taxon>Sar</taxon>
        <taxon>Stramenopiles</taxon>
        <taxon>Ochrophyta</taxon>
        <taxon>Bacillariophyta</taxon>
        <taxon>Mediophyceae</taxon>
        <taxon>Biddulphiophycidae</taxon>
        <taxon>Eupodiscales</taxon>
        <taxon>Odontellaceae</taxon>
        <taxon>Pseudictyota</taxon>
    </lineage>
</organism>
<keyword evidence="4" id="KW-0677">Repeat</keyword>
<dbReference type="Pfam" id="PF00560">
    <property type="entry name" value="LRR_1"/>
    <property type="match status" value="1"/>
</dbReference>
<dbReference type="SUPFAM" id="SSF52058">
    <property type="entry name" value="L domain-like"/>
    <property type="match status" value="1"/>
</dbReference>
<dbReference type="InterPro" id="IPR032675">
    <property type="entry name" value="LRR_dom_sf"/>
</dbReference>
<comment type="subcellular location">
    <subcellularLocation>
        <location evidence="1">Membrane</location>
    </subcellularLocation>
</comment>
<dbReference type="AlphaFoldDB" id="A0A7R9W7P3"/>
<evidence type="ECO:0008006" key="8">
    <source>
        <dbReference type="Google" id="ProtNLM"/>
    </source>
</evidence>
<dbReference type="EMBL" id="HBED01030383">
    <property type="protein sequence ID" value="CAD8316436.1"/>
    <property type="molecule type" value="Transcribed_RNA"/>
</dbReference>
<dbReference type="GO" id="GO:0016020">
    <property type="term" value="C:membrane"/>
    <property type="evidence" value="ECO:0007669"/>
    <property type="project" value="UniProtKB-SubCell"/>
</dbReference>
<name>A0A7R9W7P3_9STRA</name>
<dbReference type="InterPro" id="IPR001611">
    <property type="entry name" value="Leu-rich_rpt"/>
</dbReference>
<feature type="compositionally biased region" description="Polar residues" evidence="6">
    <location>
        <begin position="82"/>
        <end position="94"/>
    </location>
</feature>
<dbReference type="Pfam" id="PF13855">
    <property type="entry name" value="LRR_8"/>
    <property type="match status" value="2"/>
</dbReference>
<keyword evidence="3" id="KW-0732">Signal</keyword>
<proteinExistence type="predicted"/>
<dbReference type="Gene3D" id="3.80.10.10">
    <property type="entry name" value="Ribonuclease Inhibitor"/>
    <property type="match status" value="2"/>
</dbReference>
<dbReference type="InterPro" id="IPR003591">
    <property type="entry name" value="Leu-rich_rpt_typical-subtyp"/>
</dbReference>
<gene>
    <name evidence="7" type="ORF">TDUB1175_LOCUS15229</name>
</gene>
<feature type="compositionally biased region" description="Basic and acidic residues" evidence="6">
    <location>
        <begin position="65"/>
        <end position="76"/>
    </location>
</feature>
<feature type="compositionally biased region" description="Polar residues" evidence="6">
    <location>
        <begin position="1"/>
        <end position="18"/>
    </location>
</feature>
<dbReference type="InterPro" id="IPR050994">
    <property type="entry name" value="At_inactive_RLKs"/>
</dbReference>
<evidence type="ECO:0000256" key="3">
    <source>
        <dbReference type="ARBA" id="ARBA00022729"/>
    </source>
</evidence>
<evidence type="ECO:0000256" key="5">
    <source>
        <dbReference type="ARBA" id="ARBA00023136"/>
    </source>
</evidence>
<dbReference type="SMART" id="SM00369">
    <property type="entry name" value="LRR_TYP"/>
    <property type="match status" value="5"/>
</dbReference>
<dbReference type="PANTHER" id="PTHR48010">
    <property type="entry name" value="OS05G0588300 PROTEIN"/>
    <property type="match status" value="1"/>
</dbReference>
<feature type="compositionally biased region" description="Low complexity" evidence="6">
    <location>
        <begin position="20"/>
        <end position="37"/>
    </location>
</feature>
<keyword evidence="2" id="KW-0433">Leucine-rich repeat</keyword>
<feature type="region of interest" description="Disordered" evidence="6">
    <location>
        <begin position="1"/>
        <end position="147"/>
    </location>
</feature>
<evidence type="ECO:0000256" key="6">
    <source>
        <dbReference type="SAM" id="MobiDB-lite"/>
    </source>
</evidence>
<sequence length="868" mass="94867">MSSDDNASADTQRTSVDNDATPAENEAAPVAPASAPSLNDDNELEVSKLDPDRNDVPKRAVVKPLADHIVKREPKVPESVTPFPTHSQATNLPFLSQKDVESNKHDVGYKNERITSREPTIAHLPNEKLEVPETSVYRPHPVLTKDGIHSDRQHHISVGASAPFRRSGPEMTIAPLPPSRMTSSNENNHRTYNPQVCAPSVTGPEIPVAPPPPPNRLPQIESFRPRMPNIDLDALASMIREGRRRIDGSSVPPPVDRVESGSEEPSFSERREGTQADESSLTAFSATLVSNNGSGEMMRATWRLMPQTWNQQMQPVLEGTPIPEDQRGKTPGNLCEKHKLKFALSILGFACAVCAVVTPIVITQNSSVTSTDPGESDTPPVFPTDFEVITIPGKNMSTLSPTDSVVPTQSPTSYRYAVIKSVLSHQMEKLPSSGPEMLENDDLPQYEAFEWLVGEDKMEIDLSNEEGIVQRFVLATLCFATGGNASSLTSMSFLSPSHECDWGGVGCNEDQLTVVTLSLDNMYLNSTIPQELGLLEHLAFMSLRWSELYGIVPKSLGELKKLRHLDLSENKLDGTIPAELEGLSSLEILRLNSNFLNGTIPFTGRGLASISEIDLCCNSLSGTIPPNFSTSDVLTILSLSRNSLEGHLPARLLNATHLKLLEVGDNLLTGSFPEIVRDTSPLRFLRAERNDFNGPLPASVGNLLNLEDLFLHMNRLSGTLPDSLTNLKKLSRLVLSRNRFSGSLPDIFGEMKSLWRLFLDANKFGGRLPPSFAQVDGLSIFSIANNSFSGGMEPVCERRCGSVFAIADCYGNQSDITCDCCQVCCTDQEVIDRSTLTTSDLGLDIFFGKGKLPGCFRMPWVPCPGELL</sequence>
<feature type="region of interest" description="Disordered" evidence="6">
    <location>
        <begin position="243"/>
        <end position="280"/>
    </location>
</feature>
<dbReference type="FunFam" id="3.80.10.10:FF:000383">
    <property type="entry name" value="Leucine-rich repeat receptor protein kinase EMS1"/>
    <property type="match status" value="1"/>
</dbReference>
<dbReference type="PANTHER" id="PTHR48010:SF5">
    <property type="entry name" value="PROTEIN TOO MANY MOUTHS"/>
    <property type="match status" value="1"/>
</dbReference>
<evidence type="ECO:0000313" key="7">
    <source>
        <dbReference type="EMBL" id="CAD8316436.1"/>
    </source>
</evidence>